<dbReference type="Ensembl" id="ENSSHAT00000008442.2">
    <property type="protein sequence ID" value="ENSSHAP00000008374.1"/>
    <property type="gene ID" value="ENSSHAG00000007256.2"/>
</dbReference>
<evidence type="ECO:0000256" key="1">
    <source>
        <dbReference type="ARBA" id="ARBA00022729"/>
    </source>
</evidence>
<evidence type="ECO:0000256" key="6">
    <source>
        <dbReference type="ARBA" id="ARBA00043266"/>
    </source>
</evidence>
<dbReference type="GO" id="GO:0042101">
    <property type="term" value="C:T cell receptor complex"/>
    <property type="evidence" value="ECO:0007669"/>
    <property type="project" value="UniProtKB-KW"/>
</dbReference>
<dbReference type="Pfam" id="PF07686">
    <property type="entry name" value="V-set"/>
    <property type="match status" value="1"/>
</dbReference>
<feature type="signal peptide" evidence="7">
    <location>
        <begin position="1"/>
        <end position="21"/>
    </location>
</feature>
<evidence type="ECO:0000313" key="9">
    <source>
        <dbReference type="Ensembl" id="ENSSHAP00000008374.1"/>
    </source>
</evidence>
<dbReference type="Proteomes" id="UP000007648">
    <property type="component" value="Unassembled WGS sequence"/>
</dbReference>
<keyword evidence="2" id="KW-0391">Immunity</keyword>
<dbReference type="InterPro" id="IPR007110">
    <property type="entry name" value="Ig-like_dom"/>
</dbReference>
<evidence type="ECO:0000256" key="4">
    <source>
        <dbReference type="ARBA" id="ARBA00023170"/>
    </source>
</evidence>
<keyword evidence="6" id="KW-1279">T cell receptor</keyword>
<dbReference type="InParanoid" id="G3VYW9"/>
<feature type="domain" description="Ig-like" evidence="8">
    <location>
        <begin position="22"/>
        <end position="112"/>
    </location>
</feature>
<dbReference type="PANTHER" id="PTHR19343:SF13">
    <property type="entry name" value="T CELL RECEPTOR ALPHA VARIABLE 21"/>
    <property type="match status" value="1"/>
</dbReference>
<proteinExistence type="predicted"/>
<keyword evidence="3" id="KW-1064">Adaptive immunity</keyword>
<reference evidence="9" key="2">
    <citation type="submission" date="2025-08" db="UniProtKB">
        <authorList>
            <consortium name="Ensembl"/>
        </authorList>
    </citation>
    <scope>IDENTIFICATION</scope>
</reference>
<dbReference type="SUPFAM" id="SSF48726">
    <property type="entry name" value="Immunoglobulin"/>
    <property type="match status" value="1"/>
</dbReference>
<dbReference type="InterPro" id="IPR013783">
    <property type="entry name" value="Ig-like_fold"/>
</dbReference>
<dbReference type="InterPro" id="IPR036179">
    <property type="entry name" value="Ig-like_dom_sf"/>
</dbReference>
<keyword evidence="10" id="KW-1185">Reference proteome</keyword>
<name>G3VYW9_SARHA</name>
<evidence type="ECO:0000256" key="5">
    <source>
        <dbReference type="ARBA" id="ARBA00023319"/>
    </source>
</evidence>
<dbReference type="FunCoup" id="G3VYW9">
    <property type="interactions" value="138"/>
</dbReference>
<protein>
    <recommendedName>
        <fullName evidence="8">Ig-like domain-containing protein</fullName>
    </recommendedName>
</protein>
<evidence type="ECO:0000313" key="10">
    <source>
        <dbReference type="Proteomes" id="UP000007648"/>
    </source>
</evidence>
<dbReference type="InterPro" id="IPR051006">
    <property type="entry name" value="TCR_variable_domain"/>
</dbReference>
<evidence type="ECO:0000259" key="8">
    <source>
        <dbReference type="PROSITE" id="PS50835"/>
    </source>
</evidence>
<dbReference type="PROSITE" id="PS50835">
    <property type="entry name" value="IG_LIKE"/>
    <property type="match status" value="1"/>
</dbReference>
<keyword evidence="4" id="KW-0675">Receptor</keyword>
<organism evidence="9 10">
    <name type="scientific">Sarcophilus harrisii</name>
    <name type="common">Tasmanian devil</name>
    <name type="synonym">Sarcophilus laniarius</name>
    <dbReference type="NCBI Taxonomy" id="9305"/>
    <lineage>
        <taxon>Eukaryota</taxon>
        <taxon>Metazoa</taxon>
        <taxon>Chordata</taxon>
        <taxon>Craniata</taxon>
        <taxon>Vertebrata</taxon>
        <taxon>Euteleostomi</taxon>
        <taxon>Mammalia</taxon>
        <taxon>Metatheria</taxon>
        <taxon>Dasyuromorphia</taxon>
        <taxon>Dasyuridae</taxon>
        <taxon>Sarcophilus</taxon>
    </lineage>
</organism>
<reference evidence="9" key="3">
    <citation type="submission" date="2025-09" db="UniProtKB">
        <authorList>
            <consortium name="Ensembl"/>
        </authorList>
    </citation>
    <scope>IDENTIFICATION</scope>
</reference>
<keyword evidence="5" id="KW-0393">Immunoglobulin domain</keyword>
<dbReference type="AlphaFoldDB" id="G3VYW9"/>
<dbReference type="eggNOG" id="ENOG502SVXB">
    <property type="taxonomic scope" value="Eukaryota"/>
</dbReference>
<accession>G3VYW9</accession>
<feature type="chain" id="PRO_5003458337" description="Ig-like domain-containing protein" evidence="7">
    <location>
        <begin position="22"/>
        <end position="112"/>
    </location>
</feature>
<evidence type="ECO:0000256" key="2">
    <source>
        <dbReference type="ARBA" id="ARBA00022859"/>
    </source>
</evidence>
<dbReference type="SMART" id="SM00406">
    <property type="entry name" value="IGv"/>
    <property type="match status" value="1"/>
</dbReference>
<dbReference type="GO" id="GO:0042605">
    <property type="term" value="F:peptide antigen binding"/>
    <property type="evidence" value="ECO:0007669"/>
    <property type="project" value="TreeGrafter"/>
</dbReference>
<sequence length="112" mass="13069">MEKLTRTMLVMLWLQLDWVSSQKVEQKIQSLTVRENERCSLSCNYTSSIFSLQWYRQDPGKGLVLLIVILSNEKEKVSERFIARLDTNTKQSSLHLLTCKPEDSATYFCALY</sequence>
<evidence type="ECO:0000256" key="3">
    <source>
        <dbReference type="ARBA" id="ARBA00023130"/>
    </source>
</evidence>
<dbReference type="STRING" id="9305.ENSSHAP00000008374"/>
<dbReference type="InterPro" id="IPR013106">
    <property type="entry name" value="Ig_V-set"/>
</dbReference>
<dbReference type="GeneTree" id="ENSGT00940000153130"/>
<keyword evidence="1 7" id="KW-0732">Signal</keyword>
<evidence type="ECO:0000256" key="7">
    <source>
        <dbReference type="SAM" id="SignalP"/>
    </source>
</evidence>
<dbReference type="OMA" id="LCLHLGW"/>
<reference evidence="9 10" key="1">
    <citation type="journal article" date="2011" name="Proc. Natl. Acad. Sci. U.S.A.">
        <title>Genetic diversity and population structure of the endangered marsupial Sarcophilus harrisii (Tasmanian devil).</title>
        <authorList>
            <person name="Miller W."/>
            <person name="Hayes V.M."/>
            <person name="Ratan A."/>
            <person name="Petersen D.C."/>
            <person name="Wittekindt N.E."/>
            <person name="Miller J."/>
            <person name="Walenz B."/>
            <person name="Knight J."/>
            <person name="Qi J."/>
            <person name="Zhao F."/>
            <person name="Wang Q."/>
            <person name="Bedoya-Reina O.C."/>
            <person name="Katiyar N."/>
            <person name="Tomsho L.P."/>
            <person name="Kasson L.M."/>
            <person name="Hardie R.A."/>
            <person name="Woodbridge P."/>
            <person name="Tindall E.A."/>
            <person name="Bertelsen M.F."/>
            <person name="Dixon D."/>
            <person name="Pyecroft S."/>
            <person name="Helgen K.M."/>
            <person name="Lesk A.M."/>
            <person name="Pringle T.H."/>
            <person name="Patterson N."/>
            <person name="Zhang Y."/>
            <person name="Kreiss A."/>
            <person name="Woods G.M."/>
            <person name="Jones M.E."/>
            <person name="Schuster S.C."/>
        </authorList>
    </citation>
    <scope>NUCLEOTIDE SEQUENCE [LARGE SCALE GENOMIC DNA]</scope>
</reference>
<dbReference type="HOGENOM" id="CLU_077975_8_3_1"/>
<dbReference type="Gene3D" id="2.60.40.10">
    <property type="entry name" value="Immunoglobulins"/>
    <property type="match status" value="1"/>
</dbReference>
<dbReference type="PANTHER" id="PTHR19343">
    <property type="entry name" value="T CELL RECEPTOR ALPHA VARIABLE 1-2"/>
    <property type="match status" value="1"/>
</dbReference>
<dbReference type="GO" id="GO:0002250">
    <property type="term" value="P:adaptive immune response"/>
    <property type="evidence" value="ECO:0007669"/>
    <property type="project" value="UniProtKB-KW"/>
</dbReference>